<reference evidence="1 2" key="1">
    <citation type="submission" date="2014-07" db="EMBL/GenBank/DDBJ databases">
        <title>Complete Genome of Bacillus megaterium Myophage Mater.</title>
        <authorList>
            <person name="Lancaster J.C."/>
            <person name="Hodde M.K."/>
            <person name="Hernandez A.C."/>
            <person name="Everett G.F.K."/>
        </authorList>
    </citation>
    <scope>NUCLEOTIDE SEQUENCE [LARGE SCALE GENOMIC DNA]</scope>
</reference>
<dbReference type="KEGG" id="vg:24606945"/>
<dbReference type="GeneID" id="24606945"/>
<keyword evidence="2" id="KW-1185">Reference proteome</keyword>
<dbReference type="EMBL" id="KM236245">
    <property type="protein sequence ID" value="AIW03203.1"/>
    <property type="molecule type" value="Genomic_DNA"/>
</dbReference>
<accession>A0A0A0RUG9</accession>
<gene>
    <name evidence="1" type="ORF">CPT_Mater46</name>
</gene>
<proteinExistence type="predicted"/>
<name>A0A0A0RUG9_9CAUD</name>
<dbReference type="OrthoDB" id="32546at10239"/>
<evidence type="ECO:0000313" key="1">
    <source>
        <dbReference type="EMBL" id="AIW03203.1"/>
    </source>
</evidence>
<dbReference type="RefSeq" id="YP_009151005.1">
    <property type="nucleotide sequence ID" value="NC_027366.1"/>
</dbReference>
<dbReference type="Proteomes" id="UP000030206">
    <property type="component" value="Segment"/>
</dbReference>
<evidence type="ECO:0000313" key="2">
    <source>
        <dbReference type="Proteomes" id="UP000030206"/>
    </source>
</evidence>
<sequence length="247" mass="29271">MNMEQQMLKVVEDKLKDGFVNKIVEEQLEKGINKAVEHLFSSYGDVTKVLEDKIKEVIIPYVESYDYSEYIVKLDDVMVSVLKETAVPHKKLVENFSKLMVSDVPETVTVEDIFIKWQELVAEEVDTDKLEVEYYDEPEYEAVEVQFSLEEEEKIWDWSSFTDINMQLQCERDTSLNREVRFDKYDHNEYMVIKHPGVESLRSLRNLDEFEVYLMTLAQNRTKVLIDDQWEGWEEVTPNKKPEADWS</sequence>
<protein>
    <submittedName>
        <fullName evidence="1">Uncharacterized protein</fullName>
    </submittedName>
</protein>
<organism evidence="1 2">
    <name type="scientific">Bacillus phage Mater</name>
    <dbReference type="NCBI Taxonomy" id="1540090"/>
    <lineage>
        <taxon>Viruses</taxon>
        <taxon>Duplodnaviria</taxon>
        <taxon>Heunggongvirae</taxon>
        <taxon>Uroviricota</taxon>
        <taxon>Caudoviricetes</taxon>
        <taxon>Herelleviridae</taxon>
        <taxon>Bastillevirinae</taxon>
        <taxon>Matervirus</taxon>
        <taxon>Matervirus mater</taxon>
    </lineage>
</organism>